<dbReference type="InterPro" id="IPR036513">
    <property type="entry name" value="STAS_dom_sf"/>
</dbReference>
<name>A0ABT8MYU5_9BACL</name>
<keyword evidence="4" id="KW-1185">Reference proteome</keyword>
<feature type="domain" description="STAS" evidence="2">
    <location>
        <begin position="160"/>
        <end position="271"/>
    </location>
</feature>
<dbReference type="InterPro" id="IPR051932">
    <property type="entry name" value="Bact_StressResp_Reg"/>
</dbReference>
<dbReference type="Gene3D" id="3.30.750.24">
    <property type="entry name" value="STAS domain"/>
    <property type="match status" value="1"/>
</dbReference>
<protein>
    <submittedName>
        <fullName evidence="3">STAS domain-containing protein</fullName>
    </submittedName>
</protein>
<dbReference type="PANTHER" id="PTHR33745">
    <property type="entry name" value="RSBT ANTAGONIST PROTEIN RSBS-RELATED"/>
    <property type="match status" value="1"/>
</dbReference>
<evidence type="ECO:0000259" key="2">
    <source>
        <dbReference type="PROSITE" id="PS50801"/>
    </source>
</evidence>
<dbReference type="Proteomes" id="UP001172055">
    <property type="component" value="Unassembled WGS sequence"/>
</dbReference>
<evidence type="ECO:0000313" key="4">
    <source>
        <dbReference type="Proteomes" id="UP001172055"/>
    </source>
</evidence>
<dbReference type="PROSITE" id="PS50801">
    <property type="entry name" value="STAS"/>
    <property type="match status" value="1"/>
</dbReference>
<sequence>MASFTDFSTYININQEAVAREVVSGVRDALQQHIPEWELEQAVKMYVELLAVFGESLKNGNKEVVPNVLINWSKQNAQMQVSAGGNLAEIVVRYPPTREIFTEVFTRISIDLSMPIEDNAFLIKRINAMLDISLNETFFAFERLTEEFKRNSQKELLELSAPIVPITDAVVVIPLIGFIDEYRTKHMMEKVIPKLADMDVRHVITDFSGVMTINLNIAESLYQFGAMLRLMGMHVVSAGLRPDLAQTIVTGGIDMSKIESFATVKQALQSIK</sequence>
<dbReference type="RefSeq" id="WP_301722705.1">
    <property type="nucleotide sequence ID" value="NZ_JAUJWV010000001.1"/>
</dbReference>
<dbReference type="PANTHER" id="PTHR33745:SF3">
    <property type="entry name" value="RSBT CO-ANTAGONIST PROTEIN RSBRC"/>
    <property type="match status" value="1"/>
</dbReference>
<dbReference type="CDD" id="cd07041">
    <property type="entry name" value="STAS_RsbR_RsbS_like"/>
    <property type="match status" value="1"/>
</dbReference>
<proteinExistence type="predicted"/>
<accession>A0ABT8MYU5</accession>
<keyword evidence="1" id="KW-0597">Phosphoprotein</keyword>
<dbReference type="Pfam" id="PF01740">
    <property type="entry name" value="STAS"/>
    <property type="match status" value="1"/>
</dbReference>
<dbReference type="SUPFAM" id="SSF52091">
    <property type="entry name" value="SpoIIaa-like"/>
    <property type="match status" value="1"/>
</dbReference>
<evidence type="ECO:0000256" key="1">
    <source>
        <dbReference type="ARBA" id="ARBA00022553"/>
    </source>
</evidence>
<dbReference type="InterPro" id="IPR002645">
    <property type="entry name" value="STAS_dom"/>
</dbReference>
<evidence type="ECO:0000313" key="3">
    <source>
        <dbReference type="EMBL" id="MDN7240807.1"/>
    </source>
</evidence>
<comment type="caution">
    <text evidence="3">The sequence shown here is derived from an EMBL/GenBank/DDBJ whole genome shotgun (WGS) entry which is preliminary data.</text>
</comment>
<reference evidence="3 4" key="1">
    <citation type="submission" date="2023-06" db="EMBL/GenBank/DDBJ databases">
        <title>Novel species in genus Planococcus.</title>
        <authorList>
            <person name="Ning S."/>
        </authorList>
    </citation>
    <scope>NUCLEOTIDE SEQUENCE [LARGE SCALE GENOMIC DNA]</scope>
    <source>
        <strain evidence="3 4">N028</strain>
    </source>
</reference>
<gene>
    <name evidence="3" type="ORF">QWY14_03350</name>
</gene>
<organism evidence="3 4">
    <name type="scientific">Planococcus shixiaomingii</name>
    <dbReference type="NCBI Taxonomy" id="3058393"/>
    <lineage>
        <taxon>Bacteria</taxon>
        <taxon>Bacillati</taxon>
        <taxon>Bacillota</taxon>
        <taxon>Bacilli</taxon>
        <taxon>Bacillales</taxon>
        <taxon>Caryophanaceae</taxon>
        <taxon>Planococcus</taxon>
    </lineage>
</organism>
<dbReference type="EMBL" id="JAUJWV010000001">
    <property type="protein sequence ID" value="MDN7240807.1"/>
    <property type="molecule type" value="Genomic_DNA"/>
</dbReference>